<name>A0ABS0B0D0_9BACT</name>
<keyword evidence="2" id="KW-1185">Reference proteome</keyword>
<accession>A0ABS0B0D0</accession>
<evidence type="ECO:0000313" key="1">
    <source>
        <dbReference type="EMBL" id="MBF5059848.1"/>
    </source>
</evidence>
<evidence type="ECO:0000313" key="2">
    <source>
        <dbReference type="Proteomes" id="UP001194714"/>
    </source>
</evidence>
<proteinExistence type="predicted"/>
<dbReference type="EMBL" id="JAAEJV010000045">
    <property type="protein sequence ID" value="MBF5059848.1"/>
    <property type="molecule type" value="Genomic_DNA"/>
</dbReference>
<evidence type="ECO:0008006" key="3">
    <source>
        <dbReference type="Google" id="ProtNLM"/>
    </source>
</evidence>
<sequence length="129" mass="14769">MNVYFAKIPYHLYKEAQEGFYHTIFMILLEGMGIKTRGEDPTNIGRIDLAFDIDKTTYIIEFKLDQDGESAFKQADLRRYKEKYSQGENHLAVLGVNFSSQSRNISDWKGELFSPSGKSLKTFASTLVP</sequence>
<dbReference type="Pfam" id="PF08011">
    <property type="entry name" value="PDDEXK_9"/>
    <property type="match status" value="1"/>
</dbReference>
<protein>
    <recommendedName>
        <fullName evidence="3">PD-(D/E)XK nuclease superfamily protein</fullName>
    </recommendedName>
</protein>
<comment type="caution">
    <text evidence="1">The sequence shown here is derived from an EMBL/GenBank/DDBJ whole genome shotgun (WGS) entry which is preliminary data.</text>
</comment>
<dbReference type="InterPro" id="IPR012547">
    <property type="entry name" value="PDDEXK_9"/>
</dbReference>
<organism evidence="1 2">
    <name type="scientific">Candidatus Neptunichlamydia vexilliferae</name>
    <dbReference type="NCBI Taxonomy" id="1651774"/>
    <lineage>
        <taxon>Bacteria</taxon>
        <taxon>Pseudomonadati</taxon>
        <taxon>Chlamydiota</taxon>
        <taxon>Chlamydiia</taxon>
        <taxon>Parachlamydiales</taxon>
        <taxon>Simkaniaceae</taxon>
        <taxon>Candidatus Neptunichlamydia</taxon>
    </lineage>
</organism>
<dbReference type="Proteomes" id="UP001194714">
    <property type="component" value="Unassembled WGS sequence"/>
</dbReference>
<gene>
    <name evidence="1" type="ORF">NEPTK9_001367</name>
</gene>
<reference evidence="1 2" key="1">
    <citation type="submission" date="2020-01" db="EMBL/GenBank/DDBJ databases">
        <title>Draft genome sequence of Cand. Neptunochlamydia vexilliferae K9.</title>
        <authorList>
            <person name="Schulz F."/>
            <person name="Koestlbacher S."/>
            <person name="Wascher F."/>
            <person name="Pizzetti I."/>
            <person name="Horn M."/>
        </authorList>
    </citation>
    <scope>NUCLEOTIDE SEQUENCE [LARGE SCALE GENOMIC DNA]</scope>
    <source>
        <strain evidence="1 2">K9</strain>
    </source>
</reference>
<dbReference type="RefSeq" id="WP_320412057.1">
    <property type="nucleotide sequence ID" value="NZ_JAAEJV010000045.1"/>
</dbReference>